<protein>
    <recommendedName>
        <fullName evidence="3">Late embryogenesis abundant protein LEA-2 subgroup domain-containing protein</fullName>
    </recommendedName>
</protein>
<name>A0ABM3R9J1_SPIOL</name>
<dbReference type="GeneID" id="130467700"/>
<dbReference type="RefSeq" id="XP_056692272.1">
    <property type="nucleotide sequence ID" value="XM_056836294.1"/>
</dbReference>
<dbReference type="InterPro" id="IPR055301">
    <property type="entry name" value="Lea14-like_2"/>
</dbReference>
<dbReference type="PANTHER" id="PTHR31852">
    <property type="entry name" value="LATE EMBRYOGENESIS ABUNDANT (LEA) HYDROXYPROLINE-RICH GLYCOPROTEIN FAMILY"/>
    <property type="match status" value="1"/>
</dbReference>
<gene>
    <name evidence="2" type="primary">LOC130467700</name>
</gene>
<evidence type="ECO:0008006" key="3">
    <source>
        <dbReference type="Google" id="ProtNLM"/>
    </source>
</evidence>
<accession>A0ABM3R9J1</accession>
<organism evidence="1 2">
    <name type="scientific">Spinacia oleracea</name>
    <name type="common">Spinach</name>
    <dbReference type="NCBI Taxonomy" id="3562"/>
    <lineage>
        <taxon>Eukaryota</taxon>
        <taxon>Viridiplantae</taxon>
        <taxon>Streptophyta</taxon>
        <taxon>Embryophyta</taxon>
        <taxon>Tracheophyta</taxon>
        <taxon>Spermatophyta</taxon>
        <taxon>Magnoliopsida</taxon>
        <taxon>eudicotyledons</taxon>
        <taxon>Gunneridae</taxon>
        <taxon>Pentapetalae</taxon>
        <taxon>Caryophyllales</taxon>
        <taxon>Chenopodiaceae</taxon>
        <taxon>Chenopodioideae</taxon>
        <taxon>Anserineae</taxon>
        <taxon>Spinacia</taxon>
    </lineage>
</organism>
<proteinExistence type="predicted"/>
<keyword evidence="1" id="KW-1185">Reference proteome</keyword>
<dbReference type="Proteomes" id="UP000813463">
    <property type="component" value="Chromosome 2"/>
</dbReference>
<evidence type="ECO:0000313" key="2">
    <source>
        <dbReference type="RefSeq" id="XP_056692272.1"/>
    </source>
</evidence>
<sequence length="155" mass="16655">MKFPSFTLLNGTANFTFFQYVGVRNPNRYGFSHYDSSLQLFSATAGPLGFLYIPAGNIAAGRTQFMSATFDVKSFRLPADVGSGTGTGTVPGPGPTTELETRMKLVGSVKVLKVFSHHVEKEAQCRVTIQDDSVFVRVSANYAVSVSVSVSDLGN</sequence>
<reference evidence="1" key="1">
    <citation type="journal article" date="2021" name="Nat. Commun.">
        <title>Genomic analyses provide insights into spinach domestication and the genetic basis of agronomic traits.</title>
        <authorList>
            <person name="Cai X."/>
            <person name="Sun X."/>
            <person name="Xu C."/>
            <person name="Sun H."/>
            <person name="Wang X."/>
            <person name="Ge C."/>
            <person name="Zhang Z."/>
            <person name="Wang Q."/>
            <person name="Fei Z."/>
            <person name="Jiao C."/>
            <person name="Wang Q."/>
        </authorList>
    </citation>
    <scope>NUCLEOTIDE SEQUENCE [LARGE SCALE GENOMIC DNA]</scope>
    <source>
        <strain evidence="1">cv. Varoflay</strain>
    </source>
</reference>
<reference evidence="2" key="2">
    <citation type="submission" date="2025-08" db="UniProtKB">
        <authorList>
            <consortium name="RefSeq"/>
        </authorList>
    </citation>
    <scope>IDENTIFICATION</scope>
    <source>
        <tissue evidence="2">Leaf</tissue>
    </source>
</reference>
<evidence type="ECO:0000313" key="1">
    <source>
        <dbReference type="Proteomes" id="UP000813463"/>
    </source>
</evidence>